<accession>T0ZBB1</accession>
<name>T0ZBB1_9ZZZZ</name>
<dbReference type="InterPro" id="IPR043958">
    <property type="entry name" value="Ta1207"/>
</dbReference>
<reference evidence="1" key="2">
    <citation type="journal article" date="2014" name="ISME J.">
        <title>Microbial stratification in low pH oxic and suboxic macroscopic growths along an acid mine drainage.</title>
        <authorList>
            <person name="Mendez-Garcia C."/>
            <person name="Mesa V."/>
            <person name="Sprenger R.R."/>
            <person name="Richter M."/>
            <person name="Diez M.S."/>
            <person name="Solano J."/>
            <person name="Bargiela R."/>
            <person name="Golyshina O.V."/>
            <person name="Manteca A."/>
            <person name="Ramos J.L."/>
            <person name="Gallego J.R."/>
            <person name="Llorente I."/>
            <person name="Martins Dos Santos V.A."/>
            <person name="Jensen O.N."/>
            <person name="Pelaez A.I."/>
            <person name="Sanchez J."/>
            <person name="Ferrer M."/>
        </authorList>
    </citation>
    <scope>NUCLEOTIDE SEQUENCE</scope>
</reference>
<sequence>NPVMSPILSRKDMVEKRSYYSITERINNVEGMQIIARLIETPSVALNDTYLLKDELYMDFRFHRNKLHEVNDILSEVIGTNNNFRVVKLTHSRMLRDRMEAMHSQTPLAVVRYSVPILDDSPLLKYIVANDPDTVAEIEGRSLSEKGIKVLLYTTKPIDNEGVEVISGEDNIYETYVYEKSLVEGRKMGNDARIPRIAFFLTLEGDRLYDTTFVPAAEADEYIAIMMRILMTDHGSHPMLEYYSVLSDEVWGWI</sequence>
<evidence type="ECO:0000313" key="1">
    <source>
        <dbReference type="EMBL" id="EQD26274.1"/>
    </source>
</evidence>
<comment type="caution">
    <text evidence="1">The sequence shown here is derived from an EMBL/GenBank/DDBJ whole genome shotgun (WGS) entry which is preliminary data.</text>
</comment>
<gene>
    <name evidence="1" type="ORF">B1B_19618</name>
</gene>
<organism evidence="1">
    <name type="scientific">mine drainage metagenome</name>
    <dbReference type="NCBI Taxonomy" id="410659"/>
    <lineage>
        <taxon>unclassified sequences</taxon>
        <taxon>metagenomes</taxon>
        <taxon>ecological metagenomes</taxon>
    </lineage>
</organism>
<dbReference type="AlphaFoldDB" id="T0ZBB1"/>
<protein>
    <submittedName>
        <fullName evidence="1">Uncharacterized protein</fullName>
    </submittedName>
</protein>
<reference evidence="1" key="1">
    <citation type="submission" date="2013-08" db="EMBL/GenBank/DDBJ databases">
        <authorList>
            <person name="Mendez C."/>
            <person name="Richter M."/>
            <person name="Ferrer M."/>
            <person name="Sanchez J."/>
        </authorList>
    </citation>
    <scope>NUCLEOTIDE SEQUENCE</scope>
</reference>
<dbReference type="EMBL" id="AUZY01013186">
    <property type="protein sequence ID" value="EQD26274.1"/>
    <property type="molecule type" value="Genomic_DNA"/>
</dbReference>
<proteinExistence type="predicted"/>
<dbReference type="Pfam" id="PF19020">
    <property type="entry name" value="Ta1207"/>
    <property type="match status" value="1"/>
</dbReference>
<feature type="non-terminal residue" evidence="1">
    <location>
        <position position="1"/>
    </location>
</feature>